<dbReference type="Pfam" id="PF00188">
    <property type="entry name" value="CAP"/>
    <property type="match status" value="1"/>
</dbReference>
<evidence type="ECO:0000313" key="5">
    <source>
        <dbReference type="Proteomes" id="UP000542353"/>
    </source>
</evidence>
<dbReference type="Proteomes" id="UP000542353">
    <property type="component" value="Unassembled WGS sequence"/>
</dbReference>
<reference evidence="4 5" key="1">
    <citation type="submission" date="2020-08" db="EMBL/GenBank/DDBJ databases">
        <title>Genomic Encyclopedia of Type Strains, Phase IV (KMG-IV): sequencing the most valuable type-strain genomes for metagenomic binning, comparative biology and taxonomic classification.</title>
        <authorList>
            <person name="Goeker M."/>
        </authorList>
    </citation>
    <scope>NUCLEOTIDE SEQUENCE [LARGE SCALE GENOMIC DNA]</scope>
    <source>
        <strain evidence="4 5">DSM 12706</strain>
    </source>
</reference>
<dbReference type="PANTHER" id="PTHR31157">
    <property type="entry name" value="SCP DOMAIN-CONTAINING PROTEIN"/>
    <property type="match status" value="1"/>
</dbReference>
<feature type="domain" description="SCP" evidence="3">
    <location>
        <begin position="38"/>
        <end position="147"/>
    </location>
</feature>
<evidence type="ECO:0000256" key="1">
    <source>
        <dbReference type="SAM" id="MobiDB-lite"/>
    </source>
</evidence>
<comment type="caution">
    <text evidence="4">The sequence shown here is derived from an EMBL/GenBank/DDBJ whole genome shotgun (WGS) entry which is preliminary data.</text>
</comment>
<evidence type="ECO:0000313" key="4">
    <source>
        <dbReference type="EMBL" id="MBB5045802.1"/>
    </source>
</evidence>
<dbReference type="AlphaFoldDB" id="A0A7W7Z0Q9"/>
<evidence type="ECO:0000259" key="3">
    <source>
        <dbReference type="Pfam" id="PF00188"/>
    </source>
</evidence>
<dbReference type="SUPFAM" id="SSF55797">
    <property type="entry name" value="PR-1-like"/>
    <property type="match status" value="1"/>
</dbReference>
<accession>A0A7W7Z0Q9</accession>
<gene>
    <name evidence="4" type="ORF">HNR60_000537</name>
</gene>
<keyword evidence="5" id="KW-1185">Reference proteome</keyword>
<dbReference type="InterPro" id="IPR035940">
    <property type="entry name" value="CAP_sf"/>
</dbReference>
<sequence length="204" mass="21047">MKLAWSIGLALALLMPAAAFAQPAAAPAQPAPAAPAEMISTFRLAHGQGRVTLDSKLTQIAHDQAEAMAAKDVLSHEVLGPFVSRVAPAHAGQAAENVAYGNDGFPKTLTQWINSPGHLKNLLMPGASRVGVASARSAATRRTYWAMVIAGGYEKAAPQRPAKKAAAKSAAKPGAKSAGKAAPKPTPQHAPRDACHMKLLGLCL</sequence>
<dbReference type="RefSeq" id="WP_184254017.1">
    <property type="nucleotide sequence ID" value="NZ_JACHIH010000002.1"/>
</dbReference>
<dbReference type="PANTHER" id="PTHR31157:SF1">
    <property type="entry name" value="SCP DOMAIN-CONTAINING PROTEIN"/>
    <property type="match status" value="1"/>
</dbReference>
<evidence type="ECO:0000256" key="2">
    <source>
        <dbReference type="SAM" id="SignalP"/>
    </source>
</evidence>
<feature type="region of interest" description="Disordered" evidence="1">
    <location>
        <begin position="158"/>
        <end position="192"/>
    </location>
</feature>
<dbReference type="CDD" id="cd05379">
    <property type="entry name" value="CAP_bacterial"/>
    <property type="match status" value="1"/>
</dbReference>
<proteinExistence type="predicted"/>
<protein>
    <recommendedName>
        <fullName evidence="3">SCP domain-containing protein</fullName>
    </recommendedName>
</protein>
<keyword evidence="2" id="KW-0732">Signal</keyword>
<dbReference type="EMBL" id="JACHIH010000002">
    <property type="protein sequence ID" value="MBB5045802.1"/>
    <property type="molecule type" value="Genomic_DNA"/>
</dbReference>
<name>A0A7W7Z0Q9_9BRAD</name>
<feature type="chain" id="PRO_5031180972" description="SCP domain-containing protein" evidence="2">
    <location>
        <begin position="22"/>
        <end position="204"/>
    </location>
</feature>
<feature type="compositionally biased region" description="Low complexity" evidence="1">
    <location>
        <begin position="167"/>
        <end position="183"/>
    </location>
</feature>
<dbReference type="InterPro" id="IPR014044">
    <property type="entry name" value="CAP_dom"/>
</dbReference>
<organism evidence="4 5">
    <name type="scientific">Rhodopseudomonas rhenobacensis</name>
    <dbReference type="NCBI Taxonomy" id="87461"/>
    <lineage>
        <taxon>Bacteria</taxon>
        <taxon>Pseudomonadati</taxon>
        <taxon>Pseudomonadota</taxon>
        <taxon>Alphaproteobacteria</taxon>
        <taxon>Hyphomicrobiales</taxon>
        <taxon>Nitrobacteraceae</taxon>
        <taxon>Rhodopseudomonas</taxon>
    </lineage>
</organism>
<dbReference type="Gene3D" id="3.40.33.10">
    <property type="entry name" value="CAP"/>
    <property type="match status" value="1"/>
</dbReference>
<feature type="signal peptide" evidence="2">
    <location>
        <begin position="1"/>
        <end position="21"/>
    </location>
</feature>